<name>A0AAV4DT25_9GAST</name>
<comment type="caution">
    <text evidence="2">The sequence shown here is derived from an EMBL/GenBank/DDBJ whole genome shotgun (WGS) entry which is preliminary data.</text>
</comment>
<sequence length="114" mass="13165">MDKKNLSVEWEKYTVWRVVLGSMDCVKPVIRKIRALTIPIVFWFAALIFIEVGVRWELFNPSRFRKEVLTRQDWQPVSATARMVVVLIGPHRVDSIFKSLASDGRACISTWTVG</sequence>
<evidence type="ECO:0000313" key="2">
    <source>
        <dbReference type="EMBL" id="GFO47135.1"/>
    </source>
</evidence>
<dbReference type="Proteomes" id="UP000735302">
    <property type="component" value="Unassembled WGS sequence"/>
</dbReference>
<dbReference type="AlphaFoldDB" id="A0AAV4DT25"/>
<feature type="transmembrane region" description="Helical" evidence="1">
    <location>
        <begin position="36"/>
        <end position="56"/>
    </location>
</feature>
<proteinExistence type="predicted"/>
<dbReference type="EMBL" id="BLXT01008250">
    <property type="protein sequence ID" value="GFO47135.1"/>
    <property type="molecule type" value="Genomic_DNA"/>
</dbReference>
<gene>
    <name evidence="2" type="ORF">PoB_007364000</name>
</gene>
<protein>
    <submittedName>
        <fullName evidence="2">Uncharacterized protein</fullName>
    </submittedName>
</protein>
<keyword evidence="1" id="KW-0812">Transmembrane</keyword>
<reference evidence="2 3" key="1">
    <citation type="journal article" date="2021" name="Elife">
        <title>Chloroplast acquisition without the gene transfer in kleptoplastic sea slugs, Plakobranchus ocellatus.</title>
        <authorList>
            <person name="Maeda T."/>
            <person name="Takahashi S."/>
            <person name="Yoshida T."/>
            <person name="Shimamura S."/>
            <person name="Takaki Y."/>
            <person name="Nagai Y."/>
            <person name="Toyoda A."/>
            <person name="Suzuki Y."/>
            <person name="Arimoto A."/>
            <person name="Ishii H."/>
            <person name="Satoh N."/>
            <person name="Nishiyama T."/>
            <person name="Hasebe M."/>
            <person name="Maruyama T."/>
            <person name="Minagawa J."/>
            <person name="Obokata J."/>
            <person name="Shigenobu S."/>
        </authorList>
    </citation>
    <scope>NUCLEOTIDE SEQUENCE [LARGE SCALE GENOMIC DNA]</scope>
</reference>
<evidence type="ECO:0000256" key="1">
    <source>
        <dbReference type="SAM" id="Phobius"/>
    </source>
</evidence>
<accession>A0AAV4DT25</accession>
<keyword evidence="3" id="KW-1185">Reference proteome</keyword>
<organism evidence="2 3">
    <name type="scientific">Plakobranchus ocellatus</name>
    <dbReference type="NCBI Taxonomy" id="259542"/>
    <lineage>
        <taxon>Eukaryota</taxon>
        <taxon>Metazoa</taxon>
        <taxon>Spiralia</taxon>
        <taxon>Lophotrochozoa</taxon>
        <taxon>Mollusca</taxon>
        <taxon>Gastropoda</taxon>
        <taxon>Heterobranchia</taxon>
        <taxon>Euthyneura</taxon>
        <taxon>Panpulmonata</taxon>
        <taxon>Sacoglossa</taxon>
        <taxon>Placobranchoidea</taxon>
        <taxon>Plakobranchidae</taxon>
        <taxon>Plakobranchus</taxon>
    </lineage>
</organism>
<keyword evidence="1" id="KW-0472">Membrane</keyword>
<keyword evidence="1" id="KW-1133">Transmembrane helix</keyword>
<evidence type="ECO:0000313" key="3">
    <source>
        <dbReference type="Proteomes" id="UP000735302"/>
    </source>
</evidence>